<dbReference type="InterPro" id="IPR017451">
    <property type="entry name" value="F-box-assoc_interact_dom"/>
</dbReference>
<gene>
    <name evidence="2" type="ORF">MIMGU_mgv1a026183mg</name>
</gene>
<evidence type="ECO:0000313" key="2">
    <source>
        <dbReference type="EMBL" id="EYU31544.1"/>
    </source>
</evidence>
<protein>
    <recommendedName>
        <fullName evidence="1">F-box domain-containing protein</fullName>
    </recommendedName>
</protein>
<dbReference type="Gene3D" id="1.20.1280.50">
    <property type="match status" value="1"/>
</dbReference>
<feature type="non-terminal residue" evidence="2">
    <location>
        <position position="334"/>
    </location>
</feature>
<dbReference type="PROSITE" id="PS50181">
    <property type="entry name" value="FBOX"/>
    <property type="match status" value="1"/>
</dbReference>
<sequence length="334" mass="38493">MATKSVKKSSSSSSNIPREIIEIILSKLSSIKSLLRFKSVSKSWNTIISDPLFMQNHLQSSNNSPNNNLFISSYIHNNKHPGFPLVKFEEGGKVRAGEVFVENIPNGYNRILCECNGVLLLTNLYLPGECKYDRYALWNPSTRREMFLINQCDLNEGYIVDYGICYDQITSDFKVIFIFLRKYAIYSCNNNSWTKKPGRKYHTVGGTGSGLFVDGATYWILGDNTNRSGRQLVYFDPRTDELKVLQRPEQVSNHDKGRVCLYCYNKVTKSVQVWIKEKGIDSGESSTNYWKEFITVENFNPPYFWSRPIFFVENKVVIQIRNNKIAFYSPNETT</sequence>
<dbReference type="InterPro" id="IPR050796">
    <property type="entry name" value="SCF_F-box_component"/>
</dbReference>
<dbReference type="STRING" id="4155.A0A022QVF6"/>
<organism evidence="2 3">
    <name type="scientific">Erythranthe guttata</name>
    <name type="common">Yellow monkey flower</name>
    <name type="synonym">Mimulus guttatus</name>
    <dbReference type="NCBI Taxonomy" id="4155"/>
    <lineage>
        <taxon>Eukaryota</taxon>
        <taxon>Viridiplantae</taxon>
        <taxon>Streptophyta</taxon>
        <taxon>Embryophyta</taxon>
        <taxon>Tracheophyta</taxon>
        <taxon>Spermatophyta</taxon>
        <taxon>Magnoliopsida</taxon>
        <taxon>eudicotyledons</taxon>
        <taxon>Gunneridae</taxon>
        <taxon>Pentapetalae</taxon>
        <taxon>asterids</taxon>
        <taxon>lamiids</taxon>
        <taxon>Lamiales</taxon>
        <taxon>Phrymaceae</taxon>
        <taxon>Erythranthe</taxon>
    </lineage>
</organism>
<evidence type="ECO:0000313" key="3">
    <source>
        <dbReference type="Proteomes" id="UP000030748"/>
    </source>
</evidence>
<dbReference type="InterPro" id="IPR001810">
    <property type="entry name" value="F-box_dom"/>
</dbReference>
<evidence type="ECO:0000259" key="1">
    <source>
        <dbReference type="PROSITE" id="PS50181"/>
    </source>
</evidence>
<proteinExistence type="predicted"/>
<dbReference type="PANTHER" id="PTHR31672">
    <property type="entry name" value="BNACNNG10540D PROTEIN"/>
    <property type="match status" value="1"/>
</dbReference>
<name>A0A022QVF6_ERYGU</name>
<dbReference type="NCBIfam" id="TIGR01640">
    <property type="entry name" value="F_box_assoc_1"/>
    <property type="match status" value="1"/>
</dbReference>
<dbReference type="CDD" id="cd22157">
    <property type="entry name" value="F-box_AtFBW1-like"/>
    <property type="match status" value="1"/>
</dbReference>
<dbReference type="Pfam" id="PF12937">
    <property type="entry name" value="F-box-like"/>
    <property type="match status" value="1"/>
</dbReference>
<reference evidence="2 3" key="1">
    <citation type="journal article" date="2013" name="Proc. Natl. Acad. Sci. U.S.A.">
        <title>Fine-scale variation in meiotic recombination in Mimulus inferred from population shotgun sequencing.</title>
        <authorList>
            <person name="Hellsten U."/>
            <person name="Wright K.M."/>
            <person name="Jenkins J."/>
            <person name="Shu S."/>
            <person name="Yuan Y."/>
            <person name="Wessler S.R."/>
            <person name="Schmutz J."/>
            <person name="Willis J.H."/>
            <person name="Rokhsar D.S."/>
        </authorList>
    </citation>
    <scope>NUCLEOTIDE SEQUENCE [LARGE SCALE GENOMIC DNA]</scope>
    <source>
        <strain evidence="3">cv. DUN x IM62</strain>
    </source>
</reference>
<dbReference type="SMART" id="SM00256">
    <property type="entry name" value="FBOX"/>
    <property type="match status" value="1"/>
</dbReference>
<keyword evidence="3" id="KW-1185">Reference proteome</keyword>
<dbReference type="InterPro" id="IPR036047">
    <property type="entry name" value="F-box-like_dom_sf"/>
</dbReference>
<dbReference type="Proteomes" id="UP000030748">
    <property type="component" value="Unassembled WGS sequence"/>
</dbReference>
<dbReference type="eggNOG" id="ENOG502SQQJ">
    <property type="taxonomic scope" value="Eukaryota"/>
</dbReference>
<feature type="domain" description="F-box" evidence="1">
    <location>
        <begin position="10"/>
        <end position="57"/>
    </location>
</feature>
<dbReference type="AlphaFoldDB" id="A0A022QVF6"/>
<dbReference type="EMBL" id="KI630963">
    <property type="protein sequence ID" value="EYU31544.1"/>
    <property type="molecule type" value="Genomic_DNA"/>
</dbReference>
<dbReference type="SUPFAM" id="SSF81383">
    <property type="entry name" value="F-box domain"/>
    <property type="match status" value="1"/>
</dbReference>
<accession>A0A022QVF6</accession>
<dbReference type="PANTHER" id="PTHR31672:SF13">
    <property type="entry name" value="F-BOX PROTEIN CPR30-LIKE"/>
    <property type="match status" value="1"/>
</dbReference>